<dbReference type="AlphaFoldDB" id="A0A844W7K6"/>
<keyword evidence="1" id="KW-1133">Transmembrane helix</keyword>
<feature type="transmembrane region" description="Helical" evidence="1">
    <location>
        <begin position="503"/>
        <end position="527"/>
    </location>
</feature>
<protein>
    <recommendedName>
        <fullName evidence="4">Oxidoreductase</fullName>
    </recommendedName>
</protein>
<feature type="transmembrane region" description="Helical" evidence="1">
    <location>
        <begin position="378"/>
        <end position="396"/>
    </location>
</feature>
<gene>
    <name evidence="2" type="ORF">GLS40_01550</name>
</gene>
<dbReference type="RefSeq" id="WP_160380837.1">
    <property type="nucleotide sequence ID" value="NZ_WNXQ01000001.1"/>
</dbReference>
<feature type="transmembrane region" description="Helical" evidence="1">
    <location>
        <begin position="401"/>
        <end position="420"/>
    </location>
</feature>
<dbReference type="EMBL" id="WNXQ01000001">
    <property type="protein sequence ID" value="MWB76703.1"/>
    <property type="molecule type" value="Genomic_DNA"/>
</dbReference>
<accession>A0A844W7K6</accession>
<name>A0A844W7K6_9RHOB</name>
<keyword evidence="1" id="KW-0472">Membrane</keyword>
<evidence type="ECO:0000313" key="2">
    <source>
        <dbReference type="EMBL" id="MWB76703.1"/>
    </source>
</evidence>
<sequence>MPALDFAPATPAEEQLAAEAGSGARIVLGDGAFPGDDPARVIRAEVIRAALSGRDPALRLSDKGLRLKGARIEGLLDLQGMQSDFDLALTSCQLDTMPELVNARLRGVYFTDCHLPGLSADNAVFDGALYLRGGTLVTGEISLAGARIAGDLQLCDVELHGSGQDAVFAPSLRVGGSVYLGNYPYSDGVTELSAEGAIFLATAQVANDVFVTRCAIAPKEAAGDHVFHASEEHGPDNALSLARARIGGILYFRDNQIARGIVSLAGAHAARLRDEPAGPGASYPIRLDGLTYDDFSRHTETSLSARLDWLRRQPADTGFTAQPWEQLARVLHHMGHRHDARTVRMRKEQILRRENRRMLRAEARRPGLRRRLARETRWWGSIVTDVVMHYAVGYGYRPGRALLLAVLLIAGLGAFFQRTWAAGDMAPNAPPILVSAGWQAAVADHPDNPAAFWSAPGQAGQDYETFNAYAYAADLVIPLISLGQEASWAPSTSRSPWGRAGWWMRWIAIAAGWVITALGAAAVTGAVRHE</sequence>
<proteinExistence type="predicted"/>
<evidence type="ECO:0008006" key="4">
    <source>
        <dbReference type="Google" id="ProtNLM"/>
    </source>
</evidence>
<keyword evidence="3" id="KW-1185">Reference proteome</keyword>
<comment type="caution">
    <text evidence="2">The sequence shown here is derived from an EMBL/GenBank/DDBJ whole genome shotgun (WGS) entry which is preliminary data.</text>
</comment>
<keyword evidence="1" id="KW-0812">Transmembrane</keyword>
<evidence type="ECO:0000256" key="1">
    <source>
        <dbReference type="SAM" id="Phobius"/>
    </source>
</evidence>
<reference evidence="2 3" key="1">
    <citation type="submission" date="2019-11" db="EMBL/GenBank/DDBJ databases">
        <title>Pseudooceanicola pacifica sp. nov., isolated from deep-sea sediment of the Pacific Ocean.</title>
        <authorList>
            <person name="Lyu L."/>
        </authorList>
    </citation>
    <scope>NUCLEOTIDE SEQUENCE [LARGE SCALE GENOMIC DNA]</scope>
    <source>
        <strain evidence="2 3">216_PA32_1</strain>
    </source>
</reference>
<organism evidence="2 3">
    <name type="scientific">Pseudooceanicola pacificus</name>
    <dbReference type="NCBI Taxonomy" id="2676438"/>
    <lineage>
        <taxon>Bacteria</taxon>
        <taxon>Pseudomonadati</taxon>
        <taxon>Pseudomonadota</taxon>
        <taxon>Alphaproteobacteria</taxon>
        <taxon>Rhodobacterales</taxon>
        <taxon>Paracoccaceae</taxon>
        <taxon>Pseudooceanicola</taxon>
    </lineage>
</organism>
<evidence type="ECO:0000313" key="3">
    <source>
        <dbReference type="Proteomes" id="UP000443843"/>
    </source>
</evidence>
<dbReference type="Proteomes" id="UP000443843">
    <property type="component" value="Unassembled WGS sequence"/>
</dbReference>